<dbReference type="AlphaFoldDB" id="A0A3A8EN37"/>
<sequence length="103" mass="11806">MIFIWTGNQKQSTAQRLLKPWIALQCGHQLKASKLWQASSLFLTTKQHNHVQEKICECVSEHALNQVPTQELLMATVNENVKNKLIERALINSLKGCLLERLK</sequence>
<evidence type="ECO:0000313" key="2">
    <source>
        <dbReference type="Proteomes" id="UP000280405"/>
    </source>
</evidence>
<evidence type="ECO:0000313" key="1">
    <source>
        <dbReference type="EMBL" id="RKG35578.1"/>
    </source>
</evidence>
<dbReference type="Proteomes" id="UP000280405">
    <property type="component" value="Unassembled WGS sequence"/>
</dbReference>
<name>A0A3A8EN37_9GAMM</name>
<keyword evidence="2" id="KW-1185">Reference proteome</keyword>
<organism evidence="1 2">
    <name type="scientific">Acinetobacter rongchengensis</name>
    <dbReference type="NCBI Taxonomy" id="2419601"/>
    <lineage>
        <taxon>Bacteria</taxon>
        <taxon>Pseudomonadati</taxon>
        <taxon>Pseudomonadota</taxon>
        <taxon>Gammaproteobacteria</taxon>
        <taxon>Moraxellales</taxon>
        <taxon>Moraxellaceae</taxon>
        <taxon>Acinetobacter</taxon>
    </lineage>
</organism>
<dbReference type="RefSeq" id="WP_120385142.1">
    <property type="nucleotide sequence ID" value="NZ_RAXT01000057.1"/>
</dbReference>
<dbReference type="EMBL" id="RAXT01000057">
    <property type="protein sequence ID" value="RKG35578.1"/>
    <property type="molecule type" value="Genomic_DNA"/>
</dbReference>
<proteinExistence type="predicted"/>
<dbReference type="OrthoDB" id="6712291at2"/>
<accession>A0A3A8EN37</accession>
<comment type="caution">
    <text evidence="1">The sequence shown here is derived from an EMBL/GenBank/DDBJ whole genome shotgun (WGS) entry which is preliminary data.</text>
</comment>
<reference evidence="1 2" key="1">
    <citation type="submission" date="2018-09" db="EMBL/GenBank/DDBJ databases">
        <title>The draft genome of Acinetobacter spp. strains.</title>
        <authorList>
            <person name="Qin J."/>
            <person name="Feng Y."/>
            <person name="Zong Z."/>
        </authorList>
    </citation>
    <scope>NUCLEOTIDE SEQUENCE [LARGE SCALE GENOMIC DNA]</scope>
    <source>
        <strain evidence="1 2">WCHAc060115</strain>
    </source>
</reference>
<gene>
    <name evidence="1" type="ORF">D7V20_16385</name>
</gene>
<protein>
    <submittedName>
        <fullName evidence="1">Uncharacterized protein</fullName>
    </submittedName>
</protein>